<proteinExistence type="predicted"/>
<evidence type="ECO:0000313" key="1">
    <source>
        <dbReference type="EMBL" id="TDX44587.1"/>
    </source>
</evidence>
<organism evidence="1 2">
    <name type="scientific">Orenia marismortui</name>
    <dbReference type="NCBI Taxonomy" id="46469"/>
    <lineage>
        <taxon>Bacteria</taxon>
        <taxon>Bacillati</taxon>
        <taxon>Bacillota</taxon>
        <taxon>Clostridia</taxon>
        <taxon>Halanaerobiales</taxon>
        <taxon>Halobacteroidaceae</taxon>
        <taxon>Orenia</taxon>
    </lineage>
</organism>
<accession>A0A4R8GSD5</accession>
<dbReference type="Proteomes" id="UP000295832">
    <property type="component" value="Unassembled WGS sequence"/>
</dbReference>
<protein>
    <submittedName>
        <fullName evidence="1">Uncharacterized protein</fullName>
    </submittedName>
</protein>
<dbReference type="AlphaFoldDB" id="A0A4R8GSD5"/>
<sequence length="71" mass="7937">MINKIEGKKANWEQLRKGDTFKLGDCGENETFLMADDGQAVVIYSDDLSQIGSRYGKLAGELRLVDVMIQL</sequence>
<dbReference type="EMBL" id="SOEG01000050">
    <property type="protein sequence ID" value="TDX44587.1"/>
    <property type="molecule type" value="Genomic_DNA"/>
</dbReference>
<comment type="caution">
    <text evidence="1">The sequence shown here is derived from an EMBL/GenBank/DDBJ whole genome shotgun (WGS) entry which is preliminary data.</text>
</comment>
<keyword evidence="2" id="KW-1185">Reference proteome</keyword>
<dbReference type="RefSeq" id="WP_134119040.1">
    <property type="nucleotide sequence ID" value="NZ_SOEG01000050.1"/>
</dbReference>
<reference evidence="1 2" key="1">
    <citation type="submission" date="2019-03" db="EMBL/GenBank/DDBJ databases">
        <title>Subsurface microbial communities from deep shales in Ohio and West Virginia, USA.</title>
        <authorList>
            <person name="Wrighton K."/>
        </authorList>
    </citation>
    <scope>NUCLEOTIDE SEQUENCE [LARGE SCALE GENOMIC DNA]</scope>
    <source>
        <strain evidence="1 2">MSL 6dP</strain>
    </source>
</reference>
<evidence type="ECO:0000313" key="2">
    <source>
        <dbReference type="Proteomes" id="UP000295832"/>
    </source>
</evidence>
<gene>
    <name evidence="1" type="ORF">C7959_15011</name>
</gene>
<name>A0A4R8GSD5_9FIRM</name>